<feature type="domain" description="Glycosyltransferase subfamily 4-like N-terminal" evidence="2">
    <location>
        <begin position="22"/>
        <end position="184"/>
    </location>
</feature>
<dbReference type="PANTHER" id="PTHR12526:SF636">
    <property type="entry name" value="BLL3647 PROTEIN"/>
    <property type="match status" value="1"/>
</dbReference>
<dbReference type="SUPFAM" id="SSF53756">
    <property type="entry name" value="UDP-Glycosyltransferase/glycogen phosphorylase"/>
    <property type="match status" value="1"/>
</dbReference>
<dbReference type="EMBL" id="MFNF01000059">
    <property type="protein sequence ID" value="OGG99291.1"/>
    <property type="molecule type" value="Genomic_DNA"/>
</dbReference>
<evidence type="ECO:0000313" key="3">
    <source>
        <dbReference type="EMBL" id="OGG99291.1"/>
    </source>
</evidence>
<dbReference type="PANTHER" id="PTHR12526">
    <property type="entry name" value="GLYCOSYLTRANSFERASE"/>
    <property type="match status" value="1"/>
</dbReference>
<dbReference type="CDD" id="cd03811">
    <property type="entry name" value="GT4_GT28_WabH-like"/>
    <property type="match status" value="1"/>
</dbReference>
<evidence type="ECO:0000259" key="2">
    <source>
        <dbReference type="Pfam" id="PF13439"/>
    </source>
</evidence>
<gene>
    <name evidence="3" type="ORF">A2557_02065</name>
</gene>
<dbReference type="AlphaFoldDB" id="A0A1F6GMD4"/>
<sequence>MLKGNNMAAPKVLILSHTSHLGGAERVLLRFLAEQNSFFPVLVVPEGPLAEQALGAGLVVERSPHLGRLFRESNPNWPLDLARQLKGAHKEVLRLIDKHQPQILQANGFSSMLYLLGPATLSGLPLVWQMHDIKMDRWGRWLSKVFAQRAAQVVAVSRGVATALVGLGVPAHKIKVIYNHIRPEHLGQPGGEVRFPRSSEVRLVGLMGTLEPRKGMAEVVEAFAHLQGQPVQLWIAGTAEGPAQEAYRSKLLSRIEALELQTQVHLIGPVQHTAGFYRSLDLFLHYPKFPDPLPTVLLEAIALGVPVMASDSGGNPEILGQGRFGRLVPPNQPSVLAKALLEPQPPLAEPQRQAFLQTFSLAAKEQGFQELYVGLLAPKT</sequence>
<dbReference type="Pfam" id="PF13439">
    <property type="entry name" value="Glyco_transf_4"/>
    <property type="match status" value="1"/>
</dbReference>
<feature type="domain" description="Glycosyl transferase family 1" evidence="1">
    <location>
        <begin position="200"/>
        <end position="340"/>
    </location>
</feature>
<reference evidence="3 4" key="1">
    <citation type="journal article" date="2016" name="Nat. Commun.">
        <title>Thousands of microbial genomes shed light on interconnected biogeochemical processes in an aquifer system.</title>
        <authorList>
            <person name="Anantharaman K."/>
            <person name="Brown C.T."/>
            <person name="Hug L.A."/>
            <person name="Sharon I."/>
            <person name="Castelle C.J."/>
            <person name="Probst A.J."/>
            <person name="Thomas B.C."/>
            <person name="Singh A."/>
            <person name="Wilkins M.J."/>
            <person name="Karaoz U."/>
            <person name="Brodie E.L."/>
            <person name="Williams K.H."/>
            <person name="Hubbard S.S."/>
            <person name="Banfield J.F."/>
        </authorList>
    </citation>
    <scope>NUCLEOTIDE SEQUENCE [LARGE SCALE GENOMIC DNA]</scope>
</reference>
<dbReference type="Gene3D" id="3.40.50.2000">
    <property type="entry name" value="Glycogen Phosphorylase B"/>
    <property type="match status" value="2"/>
</dbReference>
<dbReference type="InterPro" id="IPR001296">
    <property type="entry name" value="Glyco_trans_1"/>
</dbReference>
<name>A0A1F6GMD4_9PROT</name>
<evidence type="ECO:0000313" key="4">
    <source>
        <dbReference type="Proteomes" id="UP000177583"/>
    </source>
</evidence>
<comment type="caution">
    <text evidence="3">The sequence shown here is derived from an EMBL/GenBank/DDBJ whole genome shotgun (WGS) entry which is preliminary data.</text>
</comment>
<evidence type="ECO:0000259" key="1">
    <source>
        <dbReference type="Pfam" id="PF00534"/>
    </source>
</evidence>
<dbReference type="Pfam" id="PF00534">
    <property type="entry name" value="Glycos_transf_1"/>
    <property type="match status" value="1"/>
</dbReference>
<dbReference type="Proteomes" id="UP000177583">
    <property type="component" value="Unassembled WGS sequence"/>
</dbReference>
<protein>
    <recommendedName>
        <fullName evidence="5">Glycosyltransferase subfamily 4-like N-terminal domain-containing protein</fullName>
    </recommendedName>
</protein>
<organism evidence="3 4">
    <name type="scientific">Candidatus Lambdaproteobacteria bacterium RIFOXYD2_FULL_56_26</name>
    <dbReference type="NCBI Taxonomy" id="1817773"/>
    <lineage>
        <taxon>Bacteria</taxon>
        <taxon>Pseudomonadati</taxon>
        <taxon>Pseudomonadota</taxon>
        <taxon>Candidatus Lambdaproteobacteria</taxon>
    </lineage>
</organism>
<accession>A0A1F6GMD4</accession>
<dbReference type="GO" id="GO:0016757">
    <property type="term" value="F:glycosyltransferase activity"/>
    <property type="evidence" value="ECO:0007669"/>
    <property type="project" value="InterPro"/>
</dbReference>
<dbReference type="InterPro" id="IPR028098">
    <property type="entry name" value="Glyco_trans_4-like_N"/>
</dbReference>
<evidence type="ECO:0008006" key="5">
    <source>
        <dbReference type="Google" id="ProtNLM"/>
    </source>
</evidence>
<proteinExistence type="predicted"/>